<name>A0ABY5TZR3_9BACT</name>
<evidence type="ECO:0000256" key="2">
    <source>
        <dbReference type="ARBA" id="ARBA00001946"/>
    </source>
</evidence>
<comment type="similarity">
    <text evidence="5 13">Belongs to the RNase HII family.</text>
</comment>
<evidence type="ECO:0000256" key="4">
    <source>
        <dbReference type="ARBA" id="ARBA00004496"/>
    </source>
</evidence>
<dbReference type="InterPro" id="IPR036397">
    <property type="entry name" value="RNaseH_sf"/>
</dbReference>
<dbReference type="CDD" id="cd07182">
    <property type="entry name" value="RNase_HII_bacteria_HII_like"/>
    <property type="match status" value="1"/>
</dbReference>
<accession>A0ABY5TZR3</accession>
<feature type="binding site" evidence="12">
    <location>
        <position position="113"/>
    </location>
    <ligand>
        <name>a divalent metal cation</name>
        <dbReference type="ChEBI" id="CHEBI:60240"/>
    </ligand>
</feature>
<evidence type="ECO:0000256" key="9">
    <source>
        <dbReference type="ARBA" id="ARBA00022759"/>
    </source>
</evidence>
<evidence type="ECO:0000313" key="16">
    <source>
        <dbReference type="Proteomes" id="UP001058364"/>
    </source>
</evidence>
<protein>
    <recommendedName>
        <fullName evidence="13">Ribonuclease</fullName>
        <ecNumber evidence="13">3.1.26.4</ecNumber>
    </recommendedName>
</protein>
<evidence type="ECO:0000313" key="15">
    <source>
        <dbReference type="EMBL" id="UWD34524.1"/>
    </source>
</evidence>
<dbReference type="InterPro" id="IPR012337">
    <property type="entry name" value="RNaseH-like_sf"/>
</dbReference>
<keyword evidence="10 12" id="KW-0378">Hydrolase</keyword>
<evidence type="ECO:0000256" key="10">
    <source>
        <dbReference type="ARBA" id="ARBA00022801"/>
    </source>
</evidence>
<dbReference type="InterPro" id="IPR024567">
    <property type="entry name" value="RNase_HII/HIII_dom"/>
</dbReference>
<comment type="cofactor">
    <cofactor evidence="12">
        <name>Mn(2+)</name>
        <dbReference type="ChEBI" id="CHEBI:29035"/>
    </cofactor>
    <cofactor evidence="12">
        <name>Mg(2+)</name>
        <dbReference type="ChEBI" id="CHEBI:18420"/>
    </cofactor>
    <text evidence="12">Manganese or magnesium. Binds 1 divalent metal ion per monomer in the absence of substrate. May bind a second metal ion after substrate binding.</text>
</comment>
<dbReference type="PANTHER" id="PTHR10954">
    <property type="entry name" value="RIBONUCLEASE H2 SUBUNIT A"/>
    <property type="match status" value="1"/>
</dbReference>
<dbReference type="Proteomes" id="UP001058364">
    <property type="component" value="Chromosome"/>
</dbReference>
<keyword evidence="6" id="KW-0963">Cytoplasm</keyword>
<comment type="catalytic activity">
    <reaction evidence="1 12 13">
        <text>Endonucleolytic cleavage to 5'-phosphomonoester.</text>
        <dbReference type="EC" id="3.1.26.4"/>
    </reaction>
</comment>
<keyword evidence="8 12" id="KW-0479">Metal-binding</keyword>
<comment type="cofactor">
    <cofactor evidence="2">
        <name>Mg(2+)</name>
        <dbReference type="ChEBI" id="CHEBI:18420"/>
    </cofactor>
</comment>
<proteinExistence type="inferred from homology"/>
<dbReference type="Gene3D" id="3.30.420.10">
    <property type="entry name" value="Ribonuclease H-like superfamily/Ribonuclease H"/>
    <property type="match status" value="1"/>
</dbReference>
<reference evidence="15" key="1">
    <citation type="submission" date="2022-08" db="EMBL/GenBank/DDBJ databases">
        <title>Complete genome sequence of Mycoplasma molare type strain H 542.</title>
        <authorList>
            <person name="Spergser J."/>
        </authorList>
    </citation>
    <scope>NUCLEOTIDE SEQUENCE</scope>
    <source>
        <strain evidence="15">H 542</strain>
    </source>
</reference>
<evidence type="ECO:0000259" key="14">
    <source>
        <dbReference type="PROSITE" id="PS51975"/>
    </source>
</evidence>
<dbReference type="GO" id="GO:0004523">
    <property type="term" value="F:RNA-DNA hybrid ribonuclease activity"/>
    <property type="evidence" value="ECO:0007669"/>
    <property type="project" value="UniProtKB-EC"/>
</dbReference>
<evidence type="ECO:0000256" key="7">
    <source>
        <dbReference type="ARBA" id="ARBA00022722"/>
    </source>
</evidence>
<keyword evidence="11" id="KW-0464">Manganese</keyword>
<dbReference type="NCBIfam" id="NF000594">
    <property type="entry name" value="PRK00015.1-1"/>
    <property type="match status" value="1"/>
</dbReference>
<feature type="domain" description="RNase H type-2" evidence="14">
    <location>
        <begin position="15"/>
        <end position="200"/>
    </location>
</feature>
<organism evidence="15 16">
    <name type="scientific">Mesomycoplasma molare</name>
    <dbReference type="NCBI Taxonomy" id="171288"/>
    <lineage>
        <taxon>Bacteria</taxon>
        <taxon>Bacillati</taxon>
        <taxon>Mycoplasmatota</taxon>
        <taxon>Mycoplasmoidales</taxon>
        <taxon>Metamycoplasmataceae</taxon>
        <taxon>Mesomycoplasma</taxon>
    </lineage>
</organism>
<gene>
    <name evidence="15" type="ORF">NX772_01695</name>
</gene>
<dbReference type="InterPro" id="IPR001352">
    <property type="entry name" value="RNase_HII/HIII"/>
</dbReference>
<keyword evidence="9 12" id="KW-0255">Endonuclease</keyword>
<keyword evidence="7 12" id="KW-0540">Nuclease</keyword>
<keyword evidence="16" id="KW-1185">Reference proteome</keyword>
<comment type="subcellular location">
    <subcellularLocation>
        <location evidence="4">Cytoplasm</location>
    </subcellularLocation>
</comment>
<dbReference type="Pfam" id="PF01351">
    <property type="entry name" value="RNase_HII"/>
    <property type="match status" value="1"/>
</dbReference>
<dbReference type="PROSITE" id="PS51975">
    <property type="entry name" value="RNASE_H_2"/>
    <property type="match status" value="1"/>
</dbReference>
<dbReference type="RefSeq" id="WP_027123650.1">
    <property type="nucleotide sequence ID" value="NZ_CP103423.1"/>
</dbReference>
<evidence type="ECO:0000256" key="13">
    <source>
        <dbReference type="RuleBase" id="RU003515"/>
    </source>
</evidence>
<feature type="binding site" evidence="12">
    <location>
        <position position="21"/>
    </location>
    <ligand>
        <name>a divalent metal cation</name>
        <dbReference type="ChEBI" id="CHEBI:60240"/>
    </ligand>
</feature>
<comment type="function">
    <text evidence="3 13">Endonuclease that specifically degrades the RNA of RNA-DNA hybrids.</text>
</comment>
<evidence type="ECO:0000256" key="5">
    <source>
        <dbReference type="ARBA" id="ARBA00007383"/>
    </source>
</evidence>
<evidence type="ECO:0000256" key="8">
    <source>
        <dbReference type="ARBA" id="ARBA00022723"/>
    </source>
</evidence>
<dbReference type="PANTHER" id="PTHR10954:SF18">
    <property type="entry name" value="RIBONUCLEASE HII"/>
    <property type="match status" value="1"/>
</dbReference>
<sequence length="200" mass="23024">MKKAFDDSFINENTKIIVGCDEVGRGCIAGPLVATCIILKKDFNSKLINDSKKIRKEKHKNIVELIKENSVEYHTVFIDEQTIDEINILKASKLAMEKSLKKFKSKIDLVITDFIKLDTKLKQINITKGDSKSLTIASASIIAKYTRDKYMKKVGKKFPEYNFEQNAGYPTKFHKEQIEKYGITPIHRISFKPVKKYLEK</sequence>
<dbReference type="EMBL" id="CP103423">
    <property type="protein sequence ID" value="UWD34524.1"/>
    <property type="molecule type" value="Genomic_DNA"/>
</dbReference>
<dbReference type="InterPro" id="IPR022898">
    <property type="entry name" value="RNase_HII"/>
</dbReference>
<dbReference type="NCBIfam" id="NF000595">
    <property type="entry name" value="PRK00015.1-3"/>
    <property type="match status" value="1"/>
</dbReference>
<evidence type="ECO:0000256" key="1">
    <source>
        <dbReference type="ARBA" id="ARBA00000077"/>
    </source>
</evidence>
<evidence type="ECO:0000256" key="11">
    <source>
        <dbReference type="ARBA" id="ARBA00023211"/>
    </source>
</evidence>
<evidence type="ECO:0000256" key="3">
    <source>
        <dbReference type="ARBA" id="ARBA00004065"/>
    </source>
</evidence>
<dbReference type="EC" id="3.1.26.4" evidence="13"/>
<evidence type="ECO:0000256" key="12">
    <source>
        <dbReference type="PROSITE-ProRule" id="PRU01319"/>
    </source>
</evidence>
<feature type="binding site" evidence="12">
    <location>
        <position position="22"/>
    </location>
    <ligand>
        <name>a divalent metal cation</name>
        <dbReference type="ChEBI" id="CHEBI:60240"/>
    </ligand>
</feature>
<dbReference type="SUPFAM" id="SSF53098">
    <property type="entry name" value="Ribonuclease H-like"/>
    <property type="match status" value="1"/>
</dbReference>
<evidence type="ECO:0000256" key="6">
    <source>
        <dbReference type="ARBA" id="ARBA00022490"/>
    </source>
</evidence>